<gene>
    <name evidence="3" type="primary">VvCHDp000026_70</name>
    <name evidence="3" type="ORF">CK203_040710</name>
</gene>
<feature type="transmembrane region" description="Helical" evidence="2">
    <location>
        <begin position="455"/>
        <end position="478"/>
    </location>
</feature>
<proteinExistence type="predicted"/>
<sequence>MENQQERRNVGEKEGGLPSRNSGQTGPEPKEHRIDINEISPRVKNWIGGLRKTEERTESQTQWPRTPKVPQMLRGTQDFKKMYEPRVISIGPYHHGKPDLGRVEMIKPPCAQEFLADSNQDIEALYTKIRSNIETVRKCYDWSSTSEYDDEALAWMMLLDGCFLLQFIRRKGKINFLRNHQIIFVLQDLFLLENQLPYGVLKLIFEEAKFNDDSLMKKKIKEFVTKTGRPEASDEELDEEPPHLLHLLRSSLLGRDKRIRGSQPEQEQQPEKKGKSSSSQGGDWGFRCPWKKCKQRAIWLYSFRSIKDLKASGIHLKPSRTSVLTDVSFKSSFFHGYLKLPRIIIDDFTKKKFLNMVAYEMCPDAPDDYGITSYICLLDDLIDHADDVKELRSKNILYNLLGNDEDVAQLFNEIGNDLVDPEAYEDVKDRIQEHYNKRMNTWIAQALHDHFSTPWTIIAFIAAVLILFLTGVQTYYALPGN</sequence>
<dbReference type="EMBL" id="QGNW01000232">
    <property type="protein sequence ID" value="RVW83062.1"/>
    <property type="molecule type" value="Genomic_DNA"/>
</dbReference>
<feature type="region of interest" description="Disordered" evidence="1">
    <location>
        <begin position="260"/>
        <end position="283"/>
    </location>
</feature>
<evidence type="ECO:0000256" key="2">
    <source>
        <dbReference type="SAM" id="Phobius"/>
    </source>
</evidence>
<feature type="compositionally biased region" description="Basic and acidic residues" evidence="1">
    <location>
        <begin position="1"/>
        <end position="15"/>
    </location>
</feature>
<evidence type="ECO:0000313" key="4">
    <source>
        <dbReference type="Proteomes" id="UP000288805"/>
    </source>
</evidence>
<name>A0A438HF23_VITVI</name>
<keyword evidence="2" id="KW-0812">Transmembrane</keyword>
<feature type="region of interest" description="Disordered" evidence="1">
    <location>
        <begin position="1"/>
        <end position="39"/>
    </location>
</feature>
<organism evidence="3 4">
    <name type="scientific">Vitis vinifera</name>
    <name type="common">Grape</name>
    <dbReference type="NCBI Taxonomy" id="29760"/>
    <lineage>
        <taxon>Eukaryota</taxon>
        <taxon>Viridiplantae</taxon>
        <taxon>Streptophyta</taxon>
        <taxon>Embryophyta</taxon>
        <taxon>Tracheophyta</taxon>
        <taxon>Spermatophyta</taxon>
        <taxon>Magnoliopsida</taxon>
        <taxon>eudicotyledons</taxon>
        <taxon>Gunneridae</taxon>
        <taxon>Pentapetalae</taxon>
        <taxon>rosids</taxon>
        <taxon>Vitales</taxon>
        <taxon>Vitaceae</taxon>
        <taxon>Viteae</taxon>
        <taxon>Vitis</taxon>
    </lineage>
</organism>
<dbReference type="Pfam" id="PF03140">
    <property type="entry name" value="DUF247"/>
    <property type="match status" value="1"/>
</dbReference>
<reference evidence="3 4" key="1">
    <citation type="journal article" date="2018" name="PLoS Genet.">
        <title>Population sequencing reveals clonal diversity and ancestral inbreeding in the grapevine cultivar Chardonnay.</title>
        <authorList>
            <person name="Roach M.J."/>
            <person name="Johnson D.L."/>
            <person name="Bohlmann J."/>
            <person name="van Vuuren H.J."/>
            <person name="Jones S.J."/>
            <person name="Pretorius I.S."/>
            <person name="Schmidt S.A."/>
            <person name="Borneman A.R."/>
        </authorList>
    </citation>
    <scope>NUCLEOTIDE SEQUENCE [LARGE SCALE GENOMIC DNA]</scope>
    <source>
        <strain evidence="4">cv. Chardonnay</strain>
        <tissue evidence="3">Leaf</tissue>
    </source>
</reference>
<dbReference type="InterPro" id="IPR004158">
    <property type="entry name" value="DUF247_pln"/>
</dbReference>
<comment type="caution">
    <text evidence="3">The sequence shown here is derived from an EMBL/GenBank/DDBJ whole genome shotgun (WGS) entry which is preliminary data.</text>
</comment>
<evidence type="ECO:0000313" key="3">
    <source>
        <dbReference type="EMBL" id="RVW83062.1"/>
    </source>
</evidence>
<dbReference type="Proteomes" id="UP000288805">
    <property type="component" value="Unassembled WGS sequence"/>
</dbReference>
<keyword evidence="2" id="KW-0472">Membrane</keyword>
<protein>
    <submittedName>
        <fullName evidence="3">UPF0481 protein</fullName>
    </submittedName>
</protein>
<dbReference type="PANTHER" id="PTHR31170:SF25">
    <property type="entry name" value="BNAA09G04570D PROTEIN"/>
    <property type="match status" value="1"/>
</dbReference>
<accession>A0A438HF23</accession>
<dbReference type="PANTHER" id="PTHR31170">
    <property type="entry name" value="BNAC04G53230D PROTEIN"/>
    <property type="match status" value="1"/>
</dbReference>
<evidence type="ECO:0000256" key="1">
    <source>
        <dbReference type="SAM" id="MobiDB-lite"/>
    </source>
</evidence>
<dbReference type="AlphaFoldDB" id="A0A438HF23"/>
<keyword evidence="2" id="KW-1133">Transmembrane helix</keyword>